<accession>A0A4P6UVN2</accession>
<evidence type="ECO:0000313" key="2">
    <source>
        <dbReference type="Proteomes" id="UP000293719"/>
    </source>
</evidence>
<evidence type="ECO:0000313" key="1">
    <source>
        <dbReference type="EMBL" id="QBK29287.1"/>
    </source>
</evidence>
<dbReference type="AlphaFoldDB" id="A0A4P6UVN2"/>
<name>A0A4P6UVN2_9HYPH</name>
<dbReference type="GeneID" id="90765852"/>
<dbReference type="EMBL" id="CP036532">
    <property type="protein sequence ID" value="QBK29287.1"/>
    <property type="molecule type" value="Genomic_DNA"/>
</dbReference>
<organism evidence="1 2">
    <name type="scientific">Roseitalea porphyridii</name>
    <dbReference type="NCBI Taxonomy" id="1852022"/>
    <lineage>
        <taxon>Bacteria</taxon>
        <taxon>Pseudomonadati</taxon>
        <taxon>Pseudomonadota</taxon>
        <taxon>Alphaproteobacteria</taxon>
        <taxon>Hyphomicrobiales</taxon>
        <taxon>Ahrensiaceae</taxon>
        <taxon>Roseitalea</taxon>
    </lineage>
</organism>
<dbReference type="OrthoDB" id="8374127at2"/>
<sequence length="77" mass="8386">MKQSSGDFLGVPGYWTLEDLALAGKVVMFECVHCGHTEILDIAALASRHGPQTRVNFFKRNMACSRCGKTGMHGEGD</sequence>
<keyword evidence="2" id="KW-1185">Reference proteome</keyword>
<dbReference type="RefSeq" id="WP_131614988.1">
    <property type="nucleotide sequence ID" value="NZ_CP036532.1"/>
</dbReference>
<dbReference type="Proteomes" id="UP000293719">
    <property type="component" value="Chromosome"/>
</dbReference>
<protein>
    <submittedName>
        <fullName evidence="1">Uncharacterized protein</fullName>
    </submittedName>
</protein>
<gene>
    <name evidence="1" type="ORF">E0E05_00970</name>
</gene>
<dbReference type="KEGG" id="rpod:E0E05_00970"/>
<reference evidence="1 2" key="1">
    <citation type="journal article" date="2017" name="Int. J. Syst. Evol. Microbiol.">
        <title>Roseitalea porphyridii gen. nov., sp. nov., isolated from a red alga, and reclassification of Hoeflea suaedae Chung et al. 2013 as Pseudohoeflea suaedae gen. nov., comb. nov.</title>
        <authorList>
            <person name="Hyeon J.W."/>
            <person name="Jeong S.E."/>
            <person name="Baek K."/>
            <person name="Jeon C.O."/>
        </authorList>
    </citation>
    <scope>NUCLEOTIDE SEQUENCE [LARGE SCALE GENOMIC DNA]</scope>
    <source>
        <strain evidence="1 2">MA7-20</strain>
    </source>
</reference>
<proteinExistence type="predicted"/>